<sequence length="108" mass="12885">MSKIQFPKDKMPLYRKLFANEVKSEIEKWSQKKYKKDKYNTQEYLVQINKLYEELRTHQIKDADLISNKVLFRSLKRKHSLLTIRPYVILLAIFIVLAVVGLIIGFNI</sequence>
<organism evidence="2 3">
    <name type="scientific">Mycoplasmopsis verecunda</name>
    <dbReference type="NCBI Taxonomy" id="171291"/>
    <lineage>
        <taxon>Bacteria</taxon>
        <taxon>Bacillati</taxon>
        <taxon>Mycoplasmatota</taxon>
        <taxon>Mycoplasmoidales</taxon>
        <taxon>Metamycoplasmataceae</taxon>
        <taxon>Mycoplasmopsis</taxon>
    </lineage>
</organism>
<evidence type="ECO:0000313" key="3">
    <source>
        <dbReference type="Proteomes" id="UP000190389"/>
    </source>
</evidence>
<name>A0A1T4KLH4_9BACT</name>
<reference evidence="3" key="1">
    <citation type="submission" date="2017-02" db="EMBL/GenBank/DDBJ databases">
        <authorList>
            <person name="Varghese N."/>
            <person name="Submissions S."/>
        </authorList>
    </citation>
    <scope>NUCLEOTIDE SEQUENCE [LARGE SCALE GENOMIC DNA]</scope>
    <source>
        <strain evidence="3">ATCC 27862</strain>
    </source>
</reference>
<dbReference type="STRING" id="171291.SAMN02745154_00099"/>
<evidence type="ECO:0000256" key="1">
    <source>
        <dbReference type="SAM" id="Phobius"/>
    </source>
</evidence>
<accession>A0A1T4KLH4</accession>
<dbReference type="EMBL" id="FUXF01000003">
    <property type="protein sequence ID" value="SJZ43228.1"/>
    <property type="molecule type" value="Genomic_DNA"/>
</dbReference>
<gene>
    <name evidence="2" type="ORF">SAMN02745154_00099</name>
</gene>
<keyword evidence="1" id="KW-1133">Transmembrane helix</keyword>
<keyword evidence="3" id="KW-1185">Reference proteome</keyword>
<evidence type="ECO:0000313" key="2">
    <source>
        <dbReference type="EMBL" id="SJZ43228.1"/>
    </source>
</evidence>
<dbReference type="Proteomes" id="UP000190389">
    <property type="component" value="Unassembled WGS sequence"/>
</dbReference>
<feature type="transmembrane region" description="Helical" evidence="1">
    <location>
        <begin position="87"/>
        <end position="106"/>
    </location>
</feature>
<protein>
    <submittedName>
        <fullName evidence="2">Uncharacterized protein</fullName>
    </submittedName>
</protein>
<keyword evidence="1" id="KW-0472">Membrane</keyword>
<proteinExistence type="predicted"/>
<dbReference type="RefSeq" id="WP_078746851.1">
    <property type="nucleotide sequence ID" value="NZ_CP137850.1"/>
</dbReference>
<keyword evidence="1" id="KW-0812">Transmembrane</keyword>
<dbReference type="AlphaFoldDB" id="A0A1T4KLH4"/>